<dbReference type="InterPro" id="IPR050613">
    <property type="entry name" value="Sec_Metabolite_Reg"/>
</dbReference>
<dbReference type="SMART" id="SM00066">
    <property type="entry name" value="GAL4"/>
    <property type="match status" value="1"/>
</dbReference>
<feature type="domain" description="Zn(2)-C6 fungal-type" evidence="5">
    <location>
        <begin position="26"/>
        <end position="57"/>
    </location>
</feature>
<dbReference type="PANTHER" id="PTHR31001:SF49">
    <property type="entry name" value="ZN(II)2CYS6 TRANSCRIPTION FACTOR (EUROFUNG)"/>
    <property type="match status" value="1"/>
</dbReference>
<reference evidence="6" key="1">
    <citation type="submission" date="2014-12" db="EMBL/GenBank/DDBJ databases">
        <title>Genome Sequence of Valsa Canker Pathogens Uncovers a Specific Adaption of Colonization on Woody Bark.</title>
        <authorList>
            <person name="Yin Z."/>
            <person name="Liu H."/>
            <person name="Gao X."/>
            <person name="Li Z."/>
            <person name="Song N."/>
            <person name="Ke X."/>
            <person name="Dai Q."/>
            <person name="Wu Y."/>
            <person name="Sun Y."/>
            <person name="Xu J.-R."/>
            <person name="Kang Z.K."/>
            <person name="Wang L."/>
            <person name="Huang L."/>
        </authorList>
    </citation>
    <scope>NUCLEOTIDE SEQUENCE [LARGE SCALE GENOMIC DNA]</scope>
    <source>
        <strain evidence="6">03-8</strain>
    </source>
</reference>
<dbReference type="CDD" id="cd12148">
    <property type="entry name" value="fungal_TF_MHR"/>
    <property type="match status" value="1"/>
</dbReference>
<dbReference type="GO" id="GO:0008270">
    <property type="term" value="F:zinc ion binding"/>
    <property type="evidence" value="ECO:0007669"/>
    <property type="project" value="InterPro"/>
</dbReference>
<dbReference type="Pfam" id="PF04082">
    <property type="entry name" value="Fungal_trans"/>
    <property type="match status" value="1"/>
</dbReference>
<dbReference type="CDD" id="cd00067">
    <property type="entry name" value="GAL4"/>
    <property type="match status" value="1"/>
</dbReference>
<feature type="compositionally biased region" description="Acidic residues" evidence="4">
    <location>
        <begin position="134"/>
        <end position="150"/>
    </location>
</feature>
<keyword evidence="7" id="KW-1185">Reference proteome</keyword>
<dbReference type="Proteomes" id="UP000078559">
    <property type="component" value="Chromosome 7"/>
</dbReference>
<feature type="region of interest" description="Disordered" evidence="4">
    <location>
        <begin position="134"/>
        <end position="156"/>
    </location>
</feature>
<accession>A0A194W5Q7</accession>
<dbReference type="PANTHER" id="PTHR31001">
    <property type="entry name" value="UNCHARACTERIZED TRANSCRIPTIONAL REGULATORY PROTEIN"/>
    <property type="match status" value="1"/>
</dbReference>
<dbReference type="SMART" id="SM00906">
    <property type="entry name" value="Fungal_trans"/>
    <property type="match status" value="1"/>
</dbReference>
<organism evidence="6 7">
    <name type="scientific">Cytospora mali</name>
    <name type="common">Apple Valsa canker fungus</name>
    <name type="synonym">Valsa mali</name>
    <dbReference type="NCBI Taxonomy" id="578113"/>
    <lineage>
        <taxon>Eukaryota</taxon>
        <taxon>Fungi</taxon>
        <taxon>Dikarya</taxon>
        <taxon>Ascomycota</taxon>
        <taxon>Pezizomycotina</taxon>
        <taxon>Sordariomycetes</taxon>
        <taxon>Sordariomycetidae</taxon>
        <taxon>Diaporthales</taxon>
        <taxon>Cytosporaceae</taxon>
        <taxon>Cytospora</taxon>
    </lineage>
</organism>
<name>A0A194W5Q7_CYTMA</name>
<evidence type="ECO:0000259" key="5">
    <source>
        <dbReference type="PROSITE" id="PS50048"/>
    </source>
</evidence>
<feature type="region of interest" description="Disordered" evidence="4">
    <location>
        <begin position="86"/>
        <end position="109"/>
    </location>
</feature>
<dbReference type="InterPro" id="IPR036864">
    <property type="entry name" value="Zn2-C6_fun-type_DNA-bd_sf"/>
</dbReference>
<evidence type="ECO:0000256" key="4">
    <source>
        <dbReference type="SAM" id="MobiDB-lite"/>
    </source>
</evidence>
<dbReference type="PROSITE" id="PS50048">
    <property type="entry name" value="ZN2_CY6_FUNGAL_2"/>
    <property type="match status" value="1"/>
</dbReference>
<dbReference type="AlphaFoldDB" id="A0A194W5Q7"/>
<comment type="subcellular location">
    <subcellularLocation>
        <location evidence="1">Nucleus</location>
    </subcellularLocation>
</comment>
<dbReference type="PROSITE" id="PS00463">
    <property type="entry name" value="ZN2_CY6_FUNGAL_1"/>
    <property type="match status" value="1"/>
</dbReference>
<dbReference type="Pfam" id="PF00172">
    <property type="entry name" value="Zn_clus"/>
    <property type="match status" value="1"/>
</dbReference>
<protein>
    <recommendedName>
        <fullName evidence="5">Zn(2)-C6 fungal-type domain-containing protein</fullName>
    </recommendedName>
</protein>
<sequence>MNQPPPPPPPPIGADTPHKRTRVLLSCAPCRNSKLKCDRSVPCSNCLKKSRADLCIYAPKPVKNKPPKSMTARLRRLEGMVREMLGEEGSSSPSTTGGQVVQANGARGGSTTYVGPTHFMAMLDDIEDLKSYFDDDGEEADRDTPEDSTPEIDSPGILIMNRASPRSRRYFLDLLPTKAFADKLVMRYFSTNATSQHILHKPSFIRKYNEFWASTASPTIEMDWFALLFIMFAQAVFFSHFIAPDELVNDSLPLTPMQRFRQYRAAAGWALTWTSSSERCGYTSPATSTCMPFLMYVETDLLTNRTTQTSTYLLSSVCIRIMLKMGLHRDPSKLPGAQITPFDGEMRRRVWALAIQLDLMASFHLGLPSMVYGIESDTLKPRNLMDEDFDENTKELPPGRPDSDYTHMTYPIFKASIFEVFGLVVRQAHALTPPTYAEVMELDNRLVQRYAAVPSFMEIRPLETRLTDSPLQIFQGFGIASLYQKSRCVLHRRYLVEKEPKKEHEYSRRTCLLAALALLEYQNMIFEATKPDGLLRQHGWFTLSLGIHDFLLGAMIVYLVVQNEQYNEVSGDFGHAEQDTVLPNKQQLMDALKRSYRIWTQVGANNPEVRKAPEVLETMFRKIEKSSAARGQPVSMLDVLPEFQQSANSCGLPLVGNLSINGSIGYGPSAGDIPPESQVPLTREGFIKPAVTSDPGKDAAWLPDEMDGIDWNSLESAMRANVDLDASTMDEWVGNDMSFDHQGIDFLNPGFMDGSWTDPSFKGPRNGF</sequence>
<evidence type="ECO:0000313" key="7">
    <source>
        <dbReference type="Proteomes" id="UP000078559"/>
    </source>
</evidence>
<evidence type="ECO:0000256" key="1">
    <source>
        <dbReference type="ARBA" id="ARBA00004123"/>
    </source>
</evidence>
<dbReference type="GO" id="GO:0005634">
    <property type="term" value="C:nucleus"/>
    <property type="evidence" value="ECO:0007669"/>
    <property type="project" value="UniProtKB-SubCell"/>
</dbReference>
<proteinExistence type="predicted"/>
<dbReference type="InterPro" id="IPR007219">
    <property type="entry name" value="XnlR_reg_dom"/>
</dbReference>
<keyword evidence="2" id="KW-0479">Metal-binding</keyword>
<gene>
    <name evidence="6" type="ORF">VM1G_07372</name>
</gene>
<dbReference type="GO" id="GO:0006351">
    <property type="term" value="P:DNA-templated transcription"/>
    <property type="evidence" value="ECO:0007669"/>
    <property type="project" value="InterPro"/>
</dbReference>
<feature type="compositionally biased region" description="Low complexity" evidence="4">
    <location>
        <begin position="87"/>
        <end position="98"/>
    </location>
</feature>
<evidence type="ECO:0000256" key="3">
    <source>
        <dbReference type="ARBA" id="ARBA00023242"/>
    </source>
</evidence>
<dbReference type="SUPFAM" id="SSF57701">
    <property type="entry name" value="Zn2/Cys6 DNA-binding domain"/>
    <property type="match status" value="1"/>
</dbReference>
<dbReference type="EMBL" id="CM003104">
    <property type="protein sequence ID" value="KUI71385.1"/>
    <property type="molecule type" value="Genomic_DNA"/>
</dbReference>
<dbReference type="SMR" id="A0A194W5Q7"/>
<dbReference type="GO" id="GO:0000981">
    <property type="term" value="F:DNA-binding transcription factor activity, RNA polymerase II-specific"/>
    <property type="evidence" value="ECO:0007669"/>
    <property type="project" value="InterPro"/>
</dbReference>
<dbReference type="OrthoDB" id="5431381at2759"/>
<keyword evidence="3" id="KW-0539">Nucleus</keyword>
<dbReference type="InterPro" id="IPR001138">
    <property type="entry name" value="Zn2Cys6_DnaBD"/>
</dbReference>
<evidence type="ECO:0000256" key="2">
    <source>
        <dbReference type="ARBA" id="ARBA00022723"/>
    </source>
</evidence>
<dbReference type="GO" id="GO:0003677">
    <property type="term" value="F:DNA binding"/>
    <property type="evidence" value="ECO:0007669"/>
    <property type="project" value="InterPro"/>
</dbReference>
<dbReference type="Gene3D" id="4.10.240.10">
    <property type="entry name" value="Zn(2)-C6 fungal-type DNA-binding domain"/>
    <property type="match status" value="1"/>
</dbReference>
<evidence type="ECO:0000313" key="6">
    <source>
        <dbReference type="EMBL" id="KUI71385.1"/>
    </source>
</evidence>